<evidence type="ECO:0000313" key="2">
    <source>
        <dbReference type="EMBL" id="CDK28447.1"/>
    </source>
</evidence>
<gene>
    <name evidence="2" type="ORF">KUCA_T00004429001</name>
</gene>
<sequence length="600" mass="70087">MNDYDRQVTTLLDSQRLKFEDLTKVAKMSTGLQKIQDMQYKFWNTVSTPIFADEDTLSLGFGDLQTHLSRHGEVNNKIGKDITNLTTVVGLKHDTYKDQLNLIETDLRDQVQKFKSTSAATERTRVKFKSSNDEICKIKEELRMKGQTIEQVLEEHEKTKQREWQVFFDSFESSLRFGNLEVSKLELKSWLEEMVANLKLQTIKYKSYGLNMTMERSIEESKLASWIQENNSMRYSQVVSFLTAMIDVGFFKKFTSYQVEFYQLTEKLYQFIGSPMEKPGFYLIKASKNPKYIKQTQLDLVEYKQRYFELFDKLDKIRCDLDISLLECSHTIKLLNLDLNKTLRSWLDETALILKLDKLHEVQFNDLIQVGYYKPPVAQLFNPHGDYPYQRIFGVDLIELSLANGGSTIPLILHCILRHLDQAYERMSVDEILQVWGRVEVSKGMFELRDKVNKLNESTVKGFKTAALELFKGSNTSVVVALLHQFFLELPIPLFAAENVSRMRRIMERLPQESSLLEIEIKNMLNSSREEIKDTYKALIIHISYLAVNKLSAHRKAFINKVSNDFSTVLFEPDYKTRHWCFVFVSFCIYHRQQILGIDV</sequence>
<feature type="domain" description="Rho-GAP" evidence="1">
    <location>
        <begin position="395"/>
        <end position="600"/>
    </location>
</feature>
<dbReference type="PROSITE" id="PS50238">
    <property type="entry name" value="RHOGAP"/>
    <property type="match status" value="1"/>
</dbReference>
<protein>
    <recommendedName>
        <fullName evidence="1">Rho-GAP domain-containing protein</fullName>
    </recommendedName>
</protein>
<accession>W6MTC4</accession>
<reference evidence="2" key="2">
    <citation type="submission" date="2014-02" db="EMBL/GenBank/DDBJ databases">
        <title>Complete DNA sequence of /Kuraishia capsulata/ illustrates novel genomic features among budding yeasts (/Saccharomycotina/).</title>
        <authorList>
            <person name="Morales L."/>
            <person name="Noel B."/>
            <person name="Porcel B."/>
            <person name="Marcet-Houben M."/>
            <person name="Hullo M-F."/>
            <person name="Sacerdot C."/>
            <person name="Tekaia F."/>
            <person name="Leh-Louis V."/>
            <person name="Despons L."/>
            <person name="Khanna V."/>
            <person name="Aury J-M."/>
            <person name="Barbe V."/>
            <person name="Couloux A."/>
            <person name="Labadie K."/>
            <person name="Pelletier E."/>
            <person name="Souciet J-L."/>
            <person name="Boekhout T."/>
            <person name="Gabaldon T."/>
            <person name="Wincker P."/>
            <person name="Dujon B."/>
        </authorList>
    </citation>
    <scope>NUCLEOTIDE SEQUENCE</scope>
    <source>
        <strain evidence="2">CBS 1993</strain>
    </source>
</reference>
<proteinExistence type="predicted"/>
<evidence type="ECO:0000313" key="3">
    <source>
        <dbReference type="Proteomes" id="UP000019384"/>
    </source>
</evidence>
<dbReference type="EMBL" id="HG793129">
    <property type="protein sequence ID" value="CDK28447.1"/>
    <property type="molecule type" value="Genomic_DNA"/>
</dbReference>
<dbReference type="GeneID" id="34521825"/>
<dbReference type="Proteomes" id="UP000019384">
    <property type="component" value="Unassembled WGS sequence"/>
</dbReference>
<name>W6MTC4_9ASCO</name>
<dbReference type="InterPro" id="IPR008936">
    <property type="entry name" value="Rho_GTPase_activation_prot"/>
</dbReference>
<dbReference type="AlphaFoldDB" id="W6MTC4"/>
<dbReference type="OrthoDB" id="2155291at2759"/>
<keyword evidence="3" id="KW-1185">Reference proteome</keyword>
<reference evidence="2" key="1">
    <citation type="submission" date="2013-12" db="EMBL/GenBank/DDBJ databases">
        <authorList>
            <person name="Genoscope - CEA"/>
        </authorList>
    </citation>
    <scope>NUCLEOTIDE SEQUENCE</scope>
    <source>
        <strain evidence="2">CBS 1993</strain>
    </source>
</reference>
<dbReference type="Gene3D" id="1.10.555.10">
    <property type="entry name" value="Rho GTPase activation protein"/>
    <property type="match status" value="1"/>
</dbReference>
<dbReference type="RefSeq" id="XP_022460437.1">
    <property type="nucleotide sequence ID" value="XM_022601164.1"/>
</dbReference>
<dbReference type="InterPro" id="IPR000198">
    <property type="entry name" value="RhoGAP_dom"/>
</dbReference>
<evidence type="ECO:0000259" key="1">
    <source>
        <dbReference type="PROSITE" id="PS50238"/>
    </source>
</evidence>
<dbReference type="GO" id="GO:0007165">
    <property type="term" value="P:signal transduction"/>
    <property type="evidence" value="ECO:0007669"/>
    <property type="project" value="InterPro"/>
</dbReference>
<dbReference type="SUPFAM" id="SSF48350">
    <property type="entry name" value="GTPase activation domain, GAP"/>
    <property type="match status" value="1"/>
</dbReference>
<dbReference type="STRING" id="1382522.W6MTC4"/>
<organism evidence="2 3">
    <name type="scientific">Kuraishia capsulata CBS 1993</name>
    <dbReference type="NCBI Taxonomy" id="1382522"/>
    <lineage>
        <taxon>Eukaryota</taxon>
        <taxon>Fungi</taxon>
        <taxon>Dikarya</taxon>
        <taxon>Ascomycota</taxon>
        <taxon>Saccharomycotina</taxon>
        <taxon>Pichiomycetes</taxon>
        <taxon>Pichiales</taxon>
        <taxon>Pichiaceae</taxon>
        <taxon>Kuraishia</taxon>
    </lineage>
</organism>
<dbReference type="HOGENOM" id="CLU_454965_0_0_1"/>